<evidence type="ECO:0000256" key="1">
    <source>
        <dbReference type="SAM" id="MobiDB-lite"/>
    </source>
</evidence>
<dbReference type="AlphaFoldDB" id="A0A9K3KT26"/>
<evidence type="ECO:0000256" key="2">
    <source>
        <dbReference type="SAM" id="Phobius"/>
    </source>
</evidence>
<feature type="transmembrane region" description="Helical" evidence="2">
    <location>
        <begin position="270"/>
        <end position="288"/>
    </location>
</feature>
<feature type="transmembrane region" description="Helical" evidence="2">
    <location>
        <begin position="359"/>
        <end position="381"/>
    </location>
</feature>
<keyword evidence="2" id="KW-1133">Transmembrane helix</keyword>
<keyword evidence="2" id="KW-0472">Membrane</keyword>
<feature type="compositionally biased region" description="Polar residues" evidence="1">
    <location>
        <begin position="142"/>
        <end position="155"/>
    </location>
</feature>
<feature type="region of interest" description="Disordered" evidence="1">
    <location>
        <begin position="74"/>
        <end position="218"/>
    </location>
</feature>
<feature type="compositionally biased region" description="Low complexity" evidence="1">
    <location>
        <begin position="156"/>
        <end position="172"/>
    </location>
</feature>
<dbReference type="Proteomes" id="UP000693970">
    <property type="component" value="Unassembled WGS sequence"/>
</dbReference>
<feature type="transmembrane region" description="Helical" evidence="2">
    <location>
        <begin position="419"/>
        <end position="439"/>
    </location>
</feature>
<gene>
    <name evidence="3" type="ORF">IV203_017218</name>
</gene>
<evidence type="ECO:0000313" key="4">
    <source>
        <dbReference type="Proteomes" id="UP000693970"/>
    </source>
</evidence>
<feature type="region of interest" description="Disordered" evidence="1">
    <location>
        <begin position="1"/>
        <end position="34"/>
    </location>
</feature>
<comment type="caution">
    <text evidence="3">The sequence shown here is derived from an EMBL/GenBank/DDBJ whole genome shotgun (WGS) entry which is preliminary data.</text>
</comment>
<sequence length="632" mass="69155">MKSFSKSSWKRGGGETTTTTTASSGGRRSGGTEVARETDPLIIHNSNYSNNQRVTASVSSSSATAAAASSYIHTSSTNNNNSNIIINNSHNNNTLRERRKSPIPTTTSTSMNDPKITITTNTEPSSSYTRIQDDNHDNNNNAQRSRSGNMSLGDNSSIGGPSSSSYQNSHVVSGGGSSGNSNSNNRPRTYIIEKGGGSRDVPGSIGCGGGGSNSNEHPPLIEIPEEIYAVRKAALQVLKPLTRTWLIVSVGFAMTVLFGMARWTRLLPKLPFWFILLPSWLAHVGLFWCHIASAKALSAFIADANESRQRPDSRDHLDRTEYLPLLQRSLKFGLKTGLISFGVFIFEILIYFKLARDRLSLTACLFPIWIMVSGGIVDGIICRTQHFVRVICWALVFTAMVLVCLKVDYGYDDIRWRVVVSPIVVVLTVASATLIYIVYGHQVGYYRLTESQLTAGNLFSLAALISIVLVVVIGEVIPLARPVEIETRVFVVLMAPLVVVLVGMGAWVVSRDEFGRLLLYGGQAQVHPKKLRWEKKGWTTVQGKGVTTIPMFGEVSFRPREKNPPNGIELCACCSCYPYEDDEEELAHFGPEENLVRNHPYLAPPVPSNAAISSSPSYMPWQGTATSQTQTV</sequence>
<keyword evidence="4" id="KW-1185">Reference proteome</keyword>
<accession>A0A9K3KT26</accession>
<protein>
    <recommendedName>
        <fullName evidence="5">Transmembrane protein</fullName>
    </recommendedName>
</protein>
<keyword evidence="2" id="KW-0812">Transmembrane</keyword>
<feature type="transmembrane region" description="Helical" evidence="2">
    <location>
        <begin position="489"/>
        <end position="509"/>
    </location>
</feature>
<feature type="compositionally biased region" description="Low complexity" evidence="1">
    <location>
        <begin position="16"/>
        <end position="26"/>
    </location>
</feature>
<reference evidence="3" key="2">
    <citation type="submission" date="2021-04" db="EMBL/GenBank/DDBJ databases">
        <authorList>
            <person name="Podell S."/>
        </authorList>
    </citation>
    <scope>NUCLEOTIDE SEQUENCE</scope>
    <source>
        <strain evidence="3">Hildebrandi</strain>
    </source>
</reference>
<dbReference type="EMBL" id="JAGRRH010000020">
    <property type="protein sequence ID" value="KAG7348513.1"/>
    <property type="molecule type" value="Genomic_DNA"/>
</dbReference>
<feature type="compositionally biased region" description="Polar residues" evidence="1">
    <location>
        <begin position="103"/>
        <end position="130"/>
    </location>
</feature>
<reference evidence="3" key="1">
    <citation type="journal article" date="2021" name="Sci. Rep.">
        <title>Diploid genomic architecture of Nitzschia inconspicua, an elite biomass production diatom.</title>
        <authorList>
            <person name="Oliver A."/>
            <person name="Podell S."/>
            <person name="Pinowska A."/>
            <person name="Traller J.C."/>
            <person name="Smith S.R."/>
            <person name="McClure R."/>
            <person name="Beliaev A."/>
            <person name="Bohutskyi P."/>
            <person name="Hill E.A."/>
            <person name="Rabines A."/>
            <person name="Zheng H."/>
            <person name="Allen L.Z."/>
            <person name="Kuo A."/>
            <person name="Grigoriev I.V."/>
            <person name="Allen A.E."/>
            <person name="Hazlebeck D."/>
            <person name="Allen E.E."/>
        </authorList>
    </citation>
    <scope>NUCLEOTIDE SEQUENCE</scope>
    <source>
        <strain evidence="3">Hildebrandi</strain>
    </source>
</reference>
<name>A0A9K3KT26_9STRA</name>
<proteinExistence type="predicted"/>
<dbReference type="OrthoDB" id="42325at2759"/>
<feature type="transmembrane region" description="Helical" evidence="2">
    <location>
        <begin position="459"/>
        <end position="477"/>
    </location>
</feature>
<evidence type="ECO:0008006" key="5">
    <source>
        <dbReference type="Google" id="ProtNLM"/>
    </source>
</evidence>
<feature type="region of interest" description="Disordered" evidence="1">
    <location>
        <begin position="613"/>
        <end position="632"/>
    </location>
</feature>
<feature type="compositionally biased region" description="Low complexity" evidence="1">
    <location>
        <begin position="74"/>
        <end position="94"/>
    </location>
</feature>
<evidence type="ECO:0000313" key="3">
    <source>
        <dbReference type="EMBL" id="KAG7348513.1"/>
    </source>
</evidence>
<feature type="transmembrane region" description="Helical" evidence="2">
    <location>
        <begin position="245"/>
        <end position="263"/>
    </location>
</feature>
<feature type="transmembrane region" description="Helical" evidence="2">
    <location>
        <begin position="332"/>
        <end position="352"/>
    </location>
</feature>
<organism evidence="3 4">
    <name type="scientific">Nitzschia inconspicua</name>
    <dbReference type="NCBI Taxonomy" id="303405"/>
    <lineage>
        <taxon>Eukaryota</taxon>
        <taxon>Sar</taxon>
        <taxon>Stramenopiles</taxon>
        <taxon>Ochrophyta</taxon>
        <taxon>Bacillariophyta</taxon>
        <taxon>Bacillariophyceae</taxon>
        <taxon>Bacillariophycidae</taxon>
        <taxon>Bacillariales</taxon>
        <taxon>Bacillariaceae</taxon>
        <taxon>Nitzschia</taxon>
    </lineage>
</organism>
<feature type="transmembrane region" description="Helical" evidence="2">
    <location>
        <begin position="387"/>
        <end position="407"/>
    </location>
</feature>